<feature type="domain" description="Glycosyltransferase 2-like" evidence="1">
    <location>
        <begin position="6"/>
        <end position="115"/>
    </location>
</feature>
<dbReference type="Gene3D" id="3.90.550.10">
    <property type="entry name" value="Spore Coat Polysaccharide Biosynthesis Protein SpsA, Chain A"/>
    <property type="match status" value="1"/>
</dbReference>
<name>A0A552UVF9_9FLAO</name>
<comment type="caution">
    <text evidence="2">The sequence shown here is derived from an EMBL/GenBank/DDBJ whole genome shotgun (WGS) entry which is preliminary data.</text>
</comment>
<dbReference type="InterPro" id="IPR001173">
    <property type="entry name" value="Glyco_trans_2-like"/>
</dbReference>
<dbReference type="CDD" id="cd04186">
    <property type="entry name" value="GT_2_like_c"/>
    <property type="match status" value="1"/>
</dbReference>
<dbReference type="RefSeq" id="WP_143374887.1">
    <property type="nucleotide sequence ID" value="NZ_VJVZ01000014.1"/>
</dbReference>
<keyword evidence="3" id="KW-1185">Reference proteome</keyword>
<protein>
    <submittedName>
        <fullName evidence="2">Glycosyltransferase family 2 protein</fullName>
    </submittedName>
</protein>
<evidence type="ECO:0000313" key="2">
    <source>
        <dbReference type="EMBL" id="TRW22150.1"/>
    </source>
</evidence>
<dbReference type="EMBL" id="VJVZ01000014">
    <property type="protein sequence ID" value="TRW22150.1"/>
    <property type="molecule type" value="Genomic_DNA"/>
</dbReference>
<organism evidence="2 3">
    <name type="scientific">Flavobacterium zepuense</name>
    <dbReference type="NCBI Taxonomy" id="2593302"/>
    <lineage>
        <taxon>Bacteria</taxon>
        <taxon>Pseudomonadati</taxon>
        <taxon>Bacteroidota</taxon>
        <taxon>Flavobacteriia</taxon>
        <taxon>Flavobacteriales</taxon>
        <taxon>Flavobacteriaceae</taxon>
        <taxon>Flavobacterium</taxon>
    </lineage>
</organism>
<sequence>MNIELSVIIVNYNGLRYLKDCFESLQKTLQGITYEIVVIDNNSPDASCAFILENYPDVVLIQSKENLGFGRGNNAAVAKARGNYLLLINNDTIVLDNLLPVLDIIKHDSSVGAAGINMLNGNKHYLQAAGNFPSPFNLFRIKNMFLMGPEFKSGTFKKERYNVDWLGGSFIIMPKRIYDEIGGFDKDYFMYVEDVDLCKKIADKGYKRIFLPHYSYIHFVGYNNSKDHLIVNGLQTYINKHTNGIYKQLCTMALGVNKTVKWFKKTIRK</sequence>
<dbReference type="Pfam" id="PF00535">
    <property type="entry name" value="Glycos_transf_2"/>
    <property type="match status" value="1"/>
</dbReference>
<dbReference type="Proteomes" id="UP000320643">
    <property type="component" value="Unassembled WGS sequence"/>
</dbReference>
<accession>A0A552UVF9</accession>
<dbReference type="PANTHER" id="PTHR43179:SF7">
    <property type="entry name" value="RHAMNOSYLTRANSFERASE WBBL"/>
    <property type="match status" value="1"/>
</dbReference>
<evidence type="ECO:0000259" key="1">
    <source>
        <dbReference type="Pfam" id="PF00535"/>
    </source>
</evidence>
<dbReference type="SUPFAM" id="SSF53448">
    <property type="entry name" value="Nucleotide-diphospho-sugar transferases"/>
    <property type="match status" value="1"/>
</dbReference>
<dbReference type="PANTHER" id="PTHR43179">
    <property type="entry name" value="RHAMNOSYLTRANSFERASE WBBL"/>
    <property type="match status" value="1"/>
</dbReference>
<keyword evidence="2" id="KW-0808">Transferase</keyword>
<dbReference type="InterPro" id="IPR029044">
    <property type="entry name" value="Nucleotide-diphossugar_trans"/>
</dbReference>
<dbReference type="GO" id="GO:0016740">
    <property type="term" value="F:transferase activity"/>
    <property type="evidence" value="ECO:0007669"/>
    <property type="project" value="UniProtKB-KW"/>
</dbReference>
<dbReference type="OrthoDB" id="9771846at2"/>
<gene>
    <name evidence="2" type="ORF">FMM05_18350</name>
</gene>
<evidence type="ECO:0000313" key="3">
    <source>
        <dbReference type="Proteomes" id="UP000320643"/>
    </source>
</evidence>
<reference evidence="2 3" key="1">
    <citation type="submission" date="2019-07" db="EMBL/GenBank/DDBJ databases">
        <title>Flavobacterium sp. nov., isolated from glacier ice.</title>
        <authorList>
            <person name="Liu Q."/>
            <person name="Xin Y.-H."/>
        </authorList>
    </citation>
    <scope>NUCLEOTIDE SEQUENCE [LARGE SCALE GENOMIC DNA]</scope>
    <source>
        <strain evidence="2 3">ZT4R6</strain>
    </source>
</reference>
<dbReference type="AlphaFoldDB" id="A0A552UVF9"/>
<proteinExistence type="predicted"/>